<dbReference type="Proteomes" id="UP000250140">
    <property type="component" value="Unassembled WGS sequence"/>
</dbReference>
<feature type="compositionally biased region" description="Polar residues" evidence="1">
    <location>
        <begin position="426"/>
        <end position="443"/>
    </location>
</feature>
<name>A0A8E2FBH8_9PEZI</name>
<protein>
    <submittedName>
        <fullName evidence="2">Uncharacterized protein</fullName>
    </submittedName>
</protein>
<feature type="region of interest" description="Disordered" evidence="1">
    <location>
        <begin position="690"/>
        <end position="849"/>
    </location>
</feature>
<feature type="compositionally biased region" description="Basic and acidic residues" evidence="1">
    <location>
        <begin position="516"/>
        <end position="527"/>
    </location>
</feature>
<feature type="compositionally biased region" description="Low complexity" evidence="1">
    <location>
        <begin position="830"/>
        <end position="849"/>
    </location>
</feature>
<feature type="compositionally biased region" description="Basic and acidic residues" evidence="1">
    <location>
        <begin position="128"/>
        <end position="147"/>
    </location>
</feature>
<organism evidence="2 3">
    <name type="scientific">Glonium stellatum</name>
    <dbReference type="NCBI Taxonomy" id="574774"/>
    <lineage>
        <taxon>Eukaryota</taxon>
        <taxon>Fungi</taxon>
        <taxon>Dikarya</taxon>
        <taxon>Ascomycota</taxon>
        <taxon>Pezizomycotina</taxon>
        <taxon>Dothideomycetes</taxon>
        <taxon>Pleosporomycetidae</taxon>
        <taxon>Gloniales</taxon>
        <taxon>Gloniaceae</taxon>
        <taxon>Glonium</taxon>
    </lineage>
</organism>
<dbReference type="Pfam" id="PF20566">
    <property type="entry name" value="Eap1"/>
    <property type="match status" value="1"/>
</dbReference>
<dbReference type="EMBL" id="KV748612">
    <property type="protein sequence ID" value="OCL14142.1"/>
    <property type="molecule type" value="Genomic_DNA"/>
</dbReference>
<dbReference type="OrthoDB" id="2504266at2759"/>
<feature type="compositionally biased region" description="Basic and acidic residues" evidence="1">
    <location>
        <begin position="212"/>
        <end position="230"/>
    </location>
</feature>
<feature type="compositionally biased region" description="Basic and acidic residues" evidence="1">
    <location>
        <begin position="239"/>
        <end position="262"/>
    </location>
</feature>
<dbReference type="InterPro" id="IPR046784">
    <property type="entry name" value="Eap1"/>
</dbReference>
<evidence type="ECO:0000313" key="2">
    <source>
        <dbReference type="EMBL" id="OCL14142.1"/>
    </source>
</evidence>
<feature type="compositionally biased region" description="Polar residues" evidence="1">
    <location>
        <begin position="115"/>
        <end position="127"/>
    </location>
</feature>
<feature type="compositionally biased region" description="Low complexity" evidence="1">
    <location>
        <begin position="537"/>
        <end position="552"/>
    </location>
</feature>
<evidence type="ECO:0000313" key="3">
    <source>
        <dbReference type="Proteomes" id="UP000250140"/>
    </source>
</evidence>
<accession>A0A8E2FBH8</accession>
<evidence type="ECO:0000256" key="1">
    <source>
        <dbReference type="SAM" id="MobiDB-lite"/>
    </source>
</evidence>
<reference evidence="2 3" key="1">
    <citation type="journal article" date="2016" name="Nat. Commun.">
        <title>Ectomycorrhizal ecology is imprinted in the genome of the dominant symbiotic fungus Cenococcum geophilum.</title>
        <authorList>
            <consortium name="DOE Joint Genome Institute"/>
            <person name="Peter M."/>
            <person name="Kohler A."/>
            <person name="Ohm R.A."/>
            <person name="Kuo A."/>
            <person name="Krutzmann J."/>
            <person name="Morin E."/>
            <person name="Arend M."/>
            <person name="Barry K.W."/>
            <person name="Binder M."/>
            <person name="Choi C."/>
            <person name="Clum A."/>
            <person name="Copeland A."/>
            <person name="Grisel N."/>
            <person name="Haridas S."/>
            <person name="Kipfer T."/>
            <person name="LaButti K."/>
            <person name="Lindquist E."/>
            <person name="Lipzen A."/>
            <person name="Maire R."/>
            <person name="Meier B."/>
            <person name="Mihaltcheva S."/>
            <person name="Molinier V."/>
            <person name="Murat C."/>
            <person name="Poggeler S."/>
            <person name="Quandt C.A."/>
            <person name="Sperisen C."/>
            <person name="Tritt A."/>
            <person name="Tisserant E."/>
            <person name="Crous P.W."/>
            <person name="Henrissat B."/>
            <person name="Nehls U."/>
            <person name="Egli S."/>
            <person name="Spatafora J.W."/>
            <person name="Grigoriev I.V."/>
            <person name="Martin F.M."/>
        </authorList>
    </citation>
    <scope>NUCLEOTIDE SEQUENCE [LARGE SCALE GENOMIC DNA]</scope>
    <source>
        <strain evidence="2 3">CBS 207.34</strain>
    </source>
</reference>
<sequence length="849" mass="94093">MARVVIRYTPEQLHRLHDSPLVHKPDGLPSIEQWMETTSEQNGNGRRPRSQVMRDNEQPSNGEARTERPPGMGMGYFTRRSSTQPEDTVLGPPKLSFTSASRTAKPSDSTEKRPGTSQESDSSTAERSSVRERFFKERDSERSRDKTGFTNGRRGVREDGEGWTNVKSRKSLGQEDVDRGHRNGERDKDRYQKDGDVDDKESTSRRMGIGRGRFDQPWSREDPGTKDGEGAKAGTRGQGWRDRERDRDRDRDREWNRGGRIEEDPEWLDSPTKTEKKQAHTQEDFQRWKERMKAGATPAEEKESAQDQPPTATEPVITPAGTSSAATSKPATPLALDGGLEKLFGMWGEGKRSESTGLESTVISKVNKAKPKPSRFAGLFAPPEEPAKQTQAQPPAPSSPGPAANGSNEDKEGFQRILQMLGGTNIPAQPNVQQENAPSNATRQGAMRMDYPQPQPEERLEGMQPPRQQVPRTREERNAFVDAVLAPRPSAPDSRSVQAMFTAMSPGPEPVSDQYRSSRPESSRPSEDFMMQPPSRNGNAQDALNLQALLGGRASQEPPRDSKRDFLLTLMQPSRATPPQMLNQNMPRHAAENPNYSLYMDNNTPKGQALPKSRALPPGIFDDPRVFAENEMLRREASMREVSMREASMRDSGMPQPEALRKPVQRLPPGIFDDPSIASLQRRNTTENMPRQMTNMGIPQQPVSDIPPWMKNPGMPQPPQERNIAPPPGFGPGGMRQPPGFGGPQNGPQSQMGPFSTGNTPLGHPGMPPPRGMGGPGGMYPGQVQSQMPPQGPPQGYFSPPGFPPMGIQRDDPRMMMGGPLRRPEYDQFGDPQQQGRPTGRPPGMFNMQ</sequence>
<keyword evidence="3" id="KW-1185">Reference proteome</keyword>
<feature type="region of interest" description="Disordered" evidence="1">
    <location>
        <begin position="17"/>
        <end position="336"/>
    </location>
</feature>
<feature type="region of interest" description="Disordered" evidence="1">
    <location>
        <begin position="350"/>
        <end position="564"/>
    </location>
</feature>
<feature type="compositionally biased region" description="Basic and acidic residues" evidence="1">
    <location>
        <begin position="17"/>
        <end position="26"/>
    </location>
</feature>
<feature type="compositionally biased region" description="Polar residues" evidence="1">
    <location>
        <begin position="690"/>
        <end position="703"/>
    </location>
</feature>
<feature type="compositionally biased region" description="Polar residues" evidence="1">
    <location>
        <begin position="35"/>
        <end position="44"/>
    </location>
</feature>
<feature type="compositionally biased region" description="Polar residues" evidence="1">
    <location>
        <begin position="96"/>
        <end position="107"/>
    </location>
</feature>
<feature type="compositionally biased region" description="Pro residues" evidence="1">
    <location>
        <begin position="715"/>
        <end position="730"/>
    </location>
</feature>
<feature type="compositionally biased region" description="Basic and acidic residues" evidence="1">
    <location>
        <begin position="172"/>
        <end position="204"/>
    </location>
</feature>
<feature type="compositionally biased region" description="Basic and acidic residues" evidence="1">
    <location>
        <begin position="272"/>
        <end position="305"/>
    </location>
</feature>
<proteinExistence type="predicted"/>
<feature type="compositionally biased region" description="Polar residues" evidence="1">
    <location>
        <begin position="320"/>
        <end position="330"/>
    </location>
</feature>
<dbReference type="AlphaFoldDB" id="A0A8E2FBH8"/>
<gene>
    <name evidence="2" type="ORF">AOQ84DRAFT_55965</name>
</gene>
<feature type="compositionally biased region" description="Polar residues" evidence="1">
    <location>
        <begin position="355"/>
        <end position="364"/>
    </location>
</feature>